<dbReference type="SFLD" id="SFLDS00003">
    <property type="entry name" value="Haloacid_Dehalogenase"/>
    <property type="match status" value="1"/>
</dbReference>
<dbReference type="InterPro" id="IPR051540">
    <property type="entry name" value="S-2-haloacid_dehalogenase"/>
</dbReference>
<dbReference type="NCBIfam" id="TIGR01428">
    <property type="entry name" value="HAD_type_II"/>
    <property type="match status" value="1"/>
</dbReference>
<dbReference type="EMBL" id="KZ679135">
    <property type="protein sequence ID" value="PTB74629.1"/>
    <property type="molecule type" value="Genomic_DNA"/>
</dbReference>
<evidence type="ECO:0000313" key="4">
    <source>
        <dbReference type="Proteomes" id="UP000240760"/>
    </source>
</evidence>
<dbReference type="Proteomes" id="UP000240760">
    <property type="component" value="Unassembled WGS sequence"/>
</dbReference>
<dbReference type="InterPro" id="IPR023214">
    <property type="entry name" value="HAD_sf"/>
</dbReference>
<dbReference type="Gene3D" id="3.40.50.1000">
    <property type="entry name" value="HAD superfamily/HAD-like"/>
    <property type="match status" value="1"/>
</dbReference>
<dbReference type="PANTHER" id="PTHR43316:SF3">
    <property type="entry name" value="HALOACID DEHALOGENASE, TYPE II (AFU_ORTHOLOGUE AFUA_2G07750)-RELATED"/>
    <property type="match status" value="1"/>
</dbReference>
<dbReference type="STRING" id="983965.A0A2T4BZ74"/>
<dbReference type="GO" id="GO:0019120">
    <property type="term" value="F:hydrolase activity, acting on acid halide bonds, in C-halide compounds"/>
    <property type="evidence" value="ECO:0007669"/>
    <property type="project" value="InterPro"/>
</dbReference>
<proteinExistence type="inferred from homology"/>
<organism evidence="3 4">
    <name type="scientific">Trichoderma longibrachiatum ATCC 18648</name>
    <dbReference type="NCBI Taxonomy" id="983965"/>
    <lineage>
        <taxon>Eukaryota</taxon>
        <taxon>Fungi</taxon>
        <taxon>Dikarya</taxon>
        <taxon>Ascomycota</taxon>
        <taxon>Pezizomycotina</taxon>
        <taxon>Sordariomycetes</taxon>
        <taxon>Hypocreomycetidae</taxon>
        <taxon>Hypocreales</taxon>
        <taxon>Hypocreaceae</taxon>
        <taxon>Trichoderma</taxon>
    </lineage>
</organism>
<evidence type="ECO:0000313" key="3">
    <source>
        <dbReference type="EMBL" id="PTB74629.1"/>
    </source>
</evidence>
<reference evidence="3 4" key="1">
    <citation type="submission" date="2016-07" db="EMBL/GenBank/DDBJ databases">
        <title>Multiple horizontal gene transfer events from other fungi enriched the ability of initially mycotrophic Trichoderma (Ascomycota) to feed on dead plant biomass.</title>
        <authorList>
            <consortium name="DOE Joint Genome Institute"/>
            <person name="Aerts A."/>
            <person name="Atanasova L."/>
            <person name="Chenthamara K."/>
            <person name="Zhang J."/>
            <person name="Grujic M."/>
            <person name="Henrissat B."/>
            <person name="Kuo A."/>
            <person name="Salamov A."/>
            <person name="Lipzen A."/>
            <person name="Labutti K."/>
            <person name="Barry K."/>
            <person name="Miao Y."/>
            <person name="Rahimi M.J."/>
            <person name="Shen Q."/>
            <person name="Grigoriev I.V."/>
            <person name="Kubicek C.P."/>
            <person name="Druzhinina I.S."/>
        </authorList>
    </citation>
    <scope>NUCLEOTIDE SEQUENCE [LARGE SCALE GENOMIC DNA]</scope>
    <source>
        <strain evidence="3 4">ATCC 18648</strain>
    </source>
</reference>
<protein>
    <submittedName>
        <fullName evidence="3">Haloacid dehalogenase</fullName>
    </submittedName>
</protein>
<dbReference type="OrthoDB" id="40579at2759"/>
<dbReference type="Gene3D" id="1.10.150.240">
    <property type="entry name" value="Putative phosphatase, domain 2"/>
    <property type="match status" value="1"/>
</dbReference>
<dbReference type="Pfam" id="PF00702">
    <property type="entry name" value="Hydrolase"/>
    <property type="match status" value="1"/>
</dbReference>
<dbReference type="PRINTS" id="PR00413">
    <property type="entry name" value="HADHALOGNASE"/>
</dbReference>
<dbReference type="SUPFAM" id="SSF56784">
    <property type="entry name" value="HAD-like"/>
    <property type="match status" value="1"/>
</dbReference>
<keyword evidence="2" id="KW-0378">Hydrolase</keyword>
<dbReference type="GO" id="GO:0016791">
    <property type="term" value="F:phosphatase activity"/>
    <property type="evidence" value="ECO:0007669"/>
    <property type="project" value="UniProtKB-ARBA"/>
</dbReference>
<sequence length="270" mass="30835">MPSKTSRLTPIKALLFDVFGTLVDWRSSVTDELSLRIFRKQSSPEANLPPALLTRLEALTQSDWDRFVQEWRDSYTAFTRNFNPQTDEWKSIDEHHRDSLVELLRKWDLEGLFTEAEIESLSLVWHRLTPWPDTAQGLEELHRRYTTATLSNGNTSLLRDLADFGGLSFDHVFSAETFRAYKPDPGTYLGAVRALGLRPEEVALVAAHLKDLKAARECGLGTIYVEREGEEEWGREEERFAEARGWVDLWVGEGEGGLLGVAERLRALEE</sequence>
<dbReference type="SFLD" id="SFLDG01129">
    <property type="entry name" value="C1.5:_HAD__Beta-PGM__Phosphata"/>
    <property type="match status" value="1"/>
</dbReference>
<dbReference type="InterPro" id="IPR006328">
    <property type="entry name" value="2-HAD"/>
</dbReference>
<gene>
    <name evidence="3" type="ORF">M440DRAFT_1380047</name>
</gene>
<dbReference type="InterPro" id="IPR023198">
    <property type="entry name" value="PGP-like_dom2"/>
</dbReference>
<dbReference type="InterPro" id="IPR036412">
    <property type="entry name" value="HAD-like_sf"/>
</dbReference>
<dbReference type="NCBIfam" id="TIGR01493">
    <property type="entry name" value="HAD-SF-IA-v2"/>
    <property type="match status" value="1"/>
</dbReference>
<dbReference type="AlphaFoldDB" id="A0A2T4BZ74"/>
<evidence type="ECO:0000256" key="1">
    <source>
        <dbReference type="ARBA" id="ARBA00008106"/>
    </source>
</evidence>
<comment type="similarity">
    <text evidence="1">Belongs to the HAD-like hydrolase superfamily. S-2-haloalkanoic acid dehalogenase family.</text>
</comment>
<keyword evidence="4" id="KW-1185">Reference proteome</keyword>
<evidence type="ECO:0000256" key="2">
    <source>
        <dbReference type="ARBA" id="ARBA00022801"/>
    </source>
</evidence>
<accession>A0A2T4BZ74</accession>
<dbReference type="PANTHER" id="PTHR43316">
    <property type="entry name" value="HYDROLASE, HALOACID DELAHOGENASE-RELATED"/>
    <property type="match status" value="1"/>
</dbReference>
<name>A0A2T4BZ74_TRILO</name>
<dbReference type="InterPro" id="IPR006439">
    <property type="entry name" value="HAD-SF_hydro_IA"/>
</dbReference>